<feature type="binding site" description="in other chain" evidence="10">
    <location>
        <position position="221"/>
    </location>
    <ligand>
        <name>substrate</name>
        <note>ligand shared between dimeric partners</note>
    </ligand>
</feature>
<evidence type="ECO:0000256" key="5">
    <source>
        <dbReference type="ARBA" id="ARBA00022679"/>
    </source>
</evidence>
<feature type="binding site" description="in other chain" evidence="10">
    <location>
        <begin position="124"/>
        <end position="126"/>
    </location>
    <ligand>
        <name>substrate</name>
        <note>ligand shared between dimeric partners</note>
    </ligand>
</feature>
<dbReference type="GO" id="GO:0048029">
    <property type="term" value="F:monosaccharide binding"/>
    <property type="evidence" value="ECO:0007669"/>
    <property type="project" value="TreeGrafter"/>
</dbReference>
<dbReference type="GO" id="GO:0016208">
    <property type="term" value="F:AMP binding"/>
    <property type="evidence" value="ECO:0007669"/>
    <property type="project" value="TreeGrafter"/>
</dbReference>
<dbReference type="GO" id="GO:0006002">
    <property type="term" value="P:fructose 6-phosphate metabolic process"/>
    <property type="evidence" value="ECO:0007669"/>
    <property type="project" value="InterPro"/>
</dbReference>
<keyword evidence="13" id="KW-1185">Reference proteome</keyword>
<comment type="catalytic activity">
    <reaction evidence="10">
        <text>beta-D-fructose 6-phosphate + diphosphate = beta-D-fructose 1,6-bisphosphate + phosphate + H(+)</text>
        <dbReference type="Rhea" id="RHEA:13613"/>
        <dbReference type="ChEBI" id="CHEBI:15378"/>
        <dbReference type="ChEBI" id="CHEBI:32966"/>
        <dbReference type="ChEBI" id="CHEBI:33019"/>
        <dbReference type="ChEBI" id="CHEBI:43474"/>
        <dbReference type="ChEBI" id="CHEBI:57634"/>
        <dbReference type="EC" id="2.7.1.90"/>
    </reaction>
</comment>
<keyword evidence="8 10" id="KW-0460">Magnesium</keyword>
<dbReference type="InterPro" id="IPR000023">
    <property type="entry name" value="Phosphofructokinase_dom"/>
</dbReference>
<feature type="binding site" evidence="10">
    <location>
        <position position="102"/>
    </location>
    <ligand>
        <name>Mg(2+)</name>
        <dbReference type="ChEBI" id="CHEBI:18420"/>
        <note>catalytic</note>
    </ligand>
</feature>
<dbReference type="NCBIfam" id="TIGR02483">
    <property type="entry name" value="PFK_mixed"/>
    <property type="match status" value="1"/>
</dbReference>
<dbReference type="GO" id="GO:0042802">
    <property type="term" value="F:identical protein binding"/>
    <property type="evidence" value="ECO:0007669"/>
    <property type="project" value="TreeGrafter"/>
</dbReference>
<feature type="binding site" description="in other chain" evidence="10">
    <location>
        <begin position="168"/>
        <end position="170"/>
    </location>
    <ligand>
        <name>substrate</name>
        <note>ligand shared between dimeric partners</note>
    </ligand>
</feature>
<dbReference type="FunFam" id="3.40.50.460:FF:000002">
    <property type="entry name" value="ATP-dependent 6-phosphofructokinase"/>
    <property type="match status" value="1"/>
</dbReference>
<dbReference type="UniPathway" id="UPA00109">
    <property type="reaction ID" value="UER00182"/>
</dbReference>
<dbReference type="GO" id="GO:0046872">
    <property type="term" value="F:metal ion binding"/>
    <property type="evidence" value="ECO:0007669"/>
    <property type="project" value="UniProtKB-KW"/>
</dbReference>
<feature type="active site" description="Proton acceptor" evidence="10">
    <location>
        <position position="126"/>
    </location>
</feature>
<dbReference type="GO" id="GO:0005524">
    <property type="term" value="F:ATP binding"/>
    <property type="evidence" value="ECO:0007669"/>
    <property type="project" value="InterPro"/>
</dbReference>
<dbReference type="Pfam" id="PF00365">
    <property type="entry name" value="PFK"/>
    <property type="match status" value="1"/>
</dbReference>
<dbReference type="InterPro" id="IPR022953">
    <property type="entry name" value="ATP_PFK"/>
</dbReference>
<dbReference type="STRING" id="1643428.GCA_001442855_00448"/>
<feature type="binding site" evidence="10">
    <location>
        <position position="161"/>
    </location>
    <ligand>
        <name>substrate</name>
        <note>ligand shared between dimeric partners</note>
    </ligand>
</feature>
<evidence type="ECO:0000313" key="13">
    <source>
        <dbReference type="Proteomes" id="UP000320623"/>
    </source>
</evidence>
<sequence length="348" mass="37571">MRIGILTGGGDCPGLNAAIRSVVRKALASGYETIGIKYGWKGLMKLDIYPLDLNNISGILPRGGTILGTSRTNPYKHPDGEKSILENLEKAGIDALVAIGGEDTLSVAYKLYKAGVNVIGIPKTIDNDVRGTDYSIGFDTAVNIAMEAIDRIHTTAESHNRVAVVEVMGRHTGWIALYSGLAGGADVILIPEKPFDIDQVCQIIERRHARGKNFSIVVVAEGAKFKVEPQVDKDGTLIVQDLRVDEFGHVRLGGIGNLVADQIEKKTGMEARATILGHIQRGGVPTAFDRILATRFGVKAVELINEKKFGYMTSIQGNNITEIELSEVVGGLKMVDIELFEVAEVFFG</sequence>
<keyword evidence="4 10" id="KW-0963">Cytoplasm</keyword>
<gene>
    <name evidence="10" type="primary">pfp</name>
    <name evidence="12" type="ORF">JGI1_00461</name>
</gene>
<dbReference type="PRINTS" id="PR00476">
    <property type="entry name" value="PHFRCTKINASE"/>
</dbReference>
<dbReference type="GO" id="GO:0003872">
    <property type="term" value="F:6-phosphofructokinase activity"/>
    <property type="evidence" value="ECO:0007669"/>
    <property type="project" value="UniProtKB-UniRule"/>
</dbReference>
<evidence type="ECO:0000313" key="12">
    <source>
        <dbReference type="EMBL" id="CUU02327.1"/>
    </source>
</evidence>
<reference evidence="13" key="1">
    <citation type="submission" date="2015-11" db="EMBL/GenBank/DDBJ databases">
        <authorList>
            <person name="Varghese N."/>
        </authorList>
    </citation>
    <scope>NUCLEOTIDE SEQUENCE [LARGE SCALE GENOMIC DNA]</scope>
</reference>
<evidence type="ECO:0000256" key="8">
    <source>
        <dbReference type="ARBA" id="ARBA00022842"/>
    </source>
</evidence>
<comment type="function">
    <text evidence="10">Catalyzes the phosphorylation of D-fructose 6-phosphate, the first committing step of glycolysis. Uses inorganic phosphate (PPi) as phosphoryl donor instead of ATP like common ATP-dependent phosphofructokinases (ATP-PFKs), which renders the reaction reversible, and can thus function both in glycolysis and gluconeogenesis. Consistently, PPi-PFK can replace the enzymes of both the forward (ATP-PFK) and reverse (fructose-bisphosphatase (FBPase)) reactions.</text>
</comment>
<evidence type="ECO:0000256" key="3">
    <source>
        <dbReference type="ARBA" id="ARBA00004679"/>
    </source>
</evidence>
<evidence type="ECO:0000259" key="11">
    <source>
        <dbReference type="Pfam" id="PF00365"/>
    </source>
</evidence>
<evidence type="ECO:0000256" key="10">
    <source>
        <dbReference type="HAMAP-Rule" id="MF_01976"/>
    </source>
</evidence>
<evidence type="ECO:0000256" key="2">
    <source>
        <dbReference type="ARBA" id="ARBA00004496"/>
    </source>
</evidence>
<dbReference type="AlphaFoldDB" id="A0A0S4MTK5"/>
<dbReference type="InterPro" id="IPR012829">
    <property type="entry name" value="Phosphofructokinase_III"/>
</dbReference>
<comment type="similarity">
    <text evidence="10">Belongs to the phosphofructokinase type A (PFKA) family. Mixed-substrate PFK group III subfamily.</text>
</comment>
<dbReference type="Gene3D" id="3.40.50.450">
    <property type="match status" value="1"/>
</dbReference>
<dbReference type="NCBIfam" id="NF002872">
    <property type="entry name" value="PRK03202.1"/>
    <property type="match status" value="1"/>
</dbReference>
<comment type="caution">
    <text evidence="10">Lacks conserved residue(s) required for the propagation of feature annotation.</text>
</comment>
<evidence type="ECO:0000256" key="7">
    <source>
        <dbReference type="ARBA" id="ARBA00022777"/>
    </source>
</evidence>
<evidence type="ECO:0000256" key="4">
    <source>
        <dbReference type="ARBA" id="ARBA00022490"/>
    </source>
</evidence>
<comment type="subunit">
    <text evidence="10">Homodimer or homotetramer.</text>
</comment>
<keyword evidence="5 10" id="KW-0808">Transferase</keyword>
<organism evidence="12 13">
    <name type="scientific">Candidatus Thermokryptus mobilis</name>
    <dbReference type="NCBI Taxonomy" id="1643428"/>
    <lineage>
        <taxon>Bacteria</taxon>
        <taxon>Pseudomonadati</taxon>
        <taxon>Candidatus Kryptoniota</taxon>
        <taxon>Candidatus Thermokryptus</taxon>
    </lineage>
</organism>
<dbReference type="OrthoDB" id="9802503at2"/>
<evidence type="ECO:0000256" key="1">
    <source>
        <dbReference type="ARBA" id="ARBA00001946"/>
    </source>
</evidence>
<comment type="cofactor">
    <cofactor evidence="1 10">
        <name>Mg(2+)</name>
        <dbReference type="ChEBI" id="CHEBI:18420"/>
    </cofactor>
</comment>
<dbReference type="HAMAP" id="MF_01976">
    <property type="entry name" value="Phosphofructokinase_III"/>
    <property type="match status" value="1"/>
</dbReference>
<dbReference type="EC" id="2.7.1.90" evidence="10"/>
<feature type="binding site" evidence="10">
    <location>
        <position position="10"/>
    </location>
    <ligand>
        <name>diphosphate</name>
        <dbReference type="ChEBI" id="CHEBI:33019"/>
    </ligand>
</feature>
<dbReference type="GO" id="GO:0005945">
    <property type="term" value="C:6-phosphofructokinase complex"/>
    <property type="evidence" value="ECO:0007669"/>
    <property type="project" value="TreeGrafter"/>
</dbReference>
<feature type="binding site" evidence="10">
    <location>
        <position position="272"/>
    </location>
    <ligand>
        <name>substrate</name>
        <note>ligand shared between dimeric partners</note>
    </ligand>
</feature>
<comment type="pathway">
    <text evidence="3 10">Carbohydrate degradation; glycolysis; D-glyceraldehyde 3-phosphate and glycerone phosphate from D-glucose: step 3/4.</text>
</comment>
<keyword evidence="6 10" id="KW-0479">Metal-binding</keyword>
<evidence type="ECO:0000256" key="6">
    <source>
        <dbReference type="ARBA" id="ARBA00022723"/>
    </source>
</evidence>
<dbReference type="GO" id="GO:0030388">
    <property type="term" value="P:fructose 1,6-bisphosphate metabolic process"/>
    <property type="evidence" value="ECO:0007669"/>
    <property type="project" value="TreeGrafter"/>
</dbReference>
<name>A0A0S4MTK5_9BACT</name>
<dbReference type="RefSeq" id="WP_140944263.1">
    <property type="nucleotide sequence ID" value="NZ_FAOO01000003.1"/>
</dbReference>
<feature type="domain" description="Phosphofructokinase" evidence="11">
    <location>
        <begin position="2"/>
        <end position="304"/>
    </location>
</feature>
<feature type="binding site" description="in other chain" evidence="10">
    <location>
        <begin position="278"/>
        <end position="281"/>
    </location>
    <ligand>
        <name>substrate</name>
        <note>ligand shared between dimeric partners</note>
    </ligand>
</feature>
<feature type="site" description="Important for catalytic activity and substrate specificity; stabilizes the transition state when the phosphoryl donor is PPi; prevents ATP from binding by mimicking the alpha-phosphate group of ATP" evidence="10">
    <location>
        <position position="103"/>
    </location>
</feature>
<dbReference type="PANTHER" id="PTHR13697:SF52">
    <property type="entry name" value="ATP-DEPENDENT 6-PHOSPHOFRUCTOKINASE 3"/>
    <property type="match status" value="1"/>
</dbReference>
<dbReference type="GO" id="GO:0070095">
    <property type="term" value="F:fructose-6-phosphate binding"/>
    <property type="evidence" value="ECO:0007669"/>
    <property type="project" value="TreeGrafter"/>
</dbReference>
<dbReference type="PIRSF" id="PIRSF000532">
    <property type="entry name" value="ATP_PFK_prok"/>
    <property type="match status" value="1"/>
</dbReference>
<keyword evidence="7 10" id="KW-0418">Kinase</keyword>
<dbReference type="InterPro" id="IPR015912">
    <property type="entry name" value="Phosphofructokinase_CS"/>
</dbReference>
<dbReference type="Proteomes" id="UP000320623">
    <property type="component" value="Unassembled WGS sequence"/>
</dbReference>
<dbReference type="GO" id="GO:0047334">
    <property type="term" value="F:diphosphate-fructose-6-phosphate 1-phosphotransferase activity"/>
    <property type="evidence" value="ECO:0007669"/>
    <property type="project" value="UniProtKB-EC"/>
</dbReference>
<dbReference type="PROSITE" id="PS00433">
    <property type="entry name" value="PHOSPHOFRUCTOKINASE"/>
    <property type="match status" value="1"/>
</dbReference>
<dbReference type="GO" id="GO:0061621">
    <property type="term" value="P:canonical glycolysis"/>
    <property type="evidence" value="ECO:0007669"/>
    <property type="project" value="TreeGrafter"/>
</dbReference>
<dbReference type="PANTHER" id="PTHR13697">
    <property type="entry name" value="PHOSPHOFRUCTOKINASE"/>
    <property type="match status" value="1"/>
</dbReference>
<dbReference type="Gene3D" id="3.40.50.460">
    <property type="entry name" value="Phosphofructokinase domain"/>
    <property type="match status" value="1"/>
</dbReference>
<dbReference type="EMBL" id="FAOO01000003">
    <property type="protein sequence ID" value="CUU02327.1"/>
    <property type="molecule type" value="Genomic_DNA"/>
</dbReference>
<feature type="site" description="Important for catalytic activity; stabilizes the transition state when the phosphoryl donor is PPi" evidence="10">
    <location>
        <position position="123"/>
    </location>
</feature>
<evidence type="ECO:0000256" key="9">
    <source>
        <dbReference type="ARBA" id="ARBA00023152"/>
    </source>
</evidence>
<keyword evidence="9 10" id="KW-0324">Glycolysis</keyword>
<proteinExistence type="inferred from homology"/>
<dbReference type="SUPFAM" id="SSF53784">
    <property type="entry name" value="Phosphofructokinase"/>
    <property type="match status" value="1"/>
</dbReference>
<comment type="subcellular location">
    <subcellularLocation>
        <location evidence="2 10">Cytoplasm</location>
    </subcellularLocation>
</comment>
<comment type="activity regulation">
    <text evidence="10">Non-allosteric.</text>
</comment>
<protein>
    <recommendedName>
        <fullName evidence="10">Pyrophosphate--fructose 6-phosphate 1-phosphotransferase</fullName>
        <ecNumber evidence="10">2.7.1.90</ecNumber>
    </recommendedName>
    <alternativeName>
        <fullName evidence="10">6-phosphofructokinase, pyrophosphate dependent</fullName>
    </alternativeName>
    <alternativeName>
        <fullName evidence="10">PPi-dependent phosphofructokinase</fullName>
        <shortName evidence="10">PPi-PFK</shortName>
    </alternativeName>
    <alternativeName>
        <fullName evidence="10">Pyrophosphate-dependent 6-phosphofructose-1-kinase</fullName>
    </alternativeName>
</protein>
<dbReference type="InterPro" id="IPR012003">
    <property type="entry name" value="ATP_PFK_prok-type"/>
</dbReference>
<dbReference type="InterPro" id="IPR035966">
    <property type="entry name" value="PKF_sf"/>
</dbReference>
<accession>A0A0S4MTK5</accession>